<sequence length="550" mass="58466">MRSSFIAPWIKLPCYGVLLSAGLLASPVAMGQELPGTEPEIAAPEPAPEAAAETPPAAQEVQADIPAGINMSDIPANSCLAKAGNLDGSGADLPQSIDGTALKKESQLKKIRKKAKDGSLLVINGGDFKNWDMSEIKDLSNVCFQNADLSGSNWSGQRYDGMGFINSNLTGANLSNAVMQHVLIRSTIMENSNAKNADFSFGQFDGGWDASIANWDLSQAKLQSFRFSCGNAESNGCAFDRQGVIINGADFSNSTLINFALWDSDWSATRLDNAIITLNQLPYFAGAKIEDRILIAGAGQISSISASSLTTLAEMQARNCEDIADSAARFACDTKDDGLFALARDVTMLTPTGDSRRAALRALSEHQQAIETCSADEDMAAKSACLKQALTARRMALLPAAVAPAWSGSAPYAVFVETALDTGKPDGAAALEQVAPVLTSTSSHIILMRRTNDAGAFELRGAYRDAEGQNICQLRSERAAFRAANLYKDVTDKRRSGALIAFSFNDRMMMDISGYTAIGTGESCPAAPGQSLAYIPMGAADFDRLWNSLN</sequence>
<keyword evidence="2" id="KW-0732">Signal</keyword>
<dbReference type="SUPFAM" id="SSF141571">
    <property type="entry name" value="Pentapeptide repeat-like"/>
    <property type="match status" value="1"/>
</dbReference>
<evidence type="ECO:0000256" key="2">
    <source>
        <dbReference type="SAM" id="SignalP"/>
    </source>
</evidence>
<keyword evidence="4" id="KW-1185">Reference proteome</keyword>
<dbReference type="RefSeq" id="WP_381424287.1">
    <property type="nucleotide sequence ID" value="NZ_JBHSDH010000013.1"/>
</dbReference>
<proteinExistence type="predicted"/>
<gene>
    <name evidence="3" type="ORF">ACFOWX_11665</name>
</gene>
<reference evidence="4" key="1">
    <citation type="journal article" date="2019" name="Int. J. Syst. Evol. Microbiol.">
        <title>The Global Catalogue of Microorganisms (GCM) 10K type strain sequencing project: providing services to taxonomists for standard genome sequencing and annotation.</title>
        <authorList>
            <consortium name="The Broad Institute Genomics Platform"/>
            <consortium name="The Broad Institute Genome Sequencing Center for Infectious Disease"/>
            <person name="Wu L."/>
            <person name="Ma J."/>
        </authorList>
    </citation>
    <scope>NUCLEOTIDE SEQUENCE [LARGE SCALE GENOMIC DNA]</scope>
    <source>
        <strain evidence="4">CECT 8531</strain>
    </source>
</reference>
<evidence type="ECO:0000313" key="4">
    <source>
        <dbReference type="Proteomes" id="UP001595887"/>
    </source>
</evidence>
<feature type="signal peptide" evidence="2">
    <location>
        <begin position="1"/>
        <end position="31"/>
    </location>
</feature>
<dbReference type="Gene3D" id="2.160.20.80">
    <property type="entry name" value="E3 ubiquitin-protein ligase SopA"/>
    <property type="match status" value="1"/>
</dbReference>
<name>A0ABV8RI26_9SPHN</name>
<feature type="chain" id="PRO_5046949593" evidence="2">
    <location>
        <begin position="32"/>
        <end position="550"/>
    </location>
</feature>
<protein>
    <submittedName>
        <fullName evidence="3">Pentapeptide repeat-containing protein</fullName>
    </submittedName>
</protein>
<feature type="region of interest" description="Disordered" evidence="1">
    <location>
        <begin position="35"/>
        <end position="59"/>
    </location>
</feature>
<feature type="compositionally biased region" description="Low complexity" evidence="1">
    <location>
        <begin position="38"/>
        <end position="59"/>
    </location>
</feature>
<evidence type="ECO:0000256" key="1">
    <source>
        <dbReference type="SAM" id="MobiDB-lite"/>
    </source>
</evidence>
<comment type="caution">
    <text evidence="3">The sequence shown here is derived from an EMBL/GenBank/DDBJ whole genome shotgun (WGS) entry which is preliminary data.</text>
</comment>
<dbReference type="EMBL" id="JBHSDH010000013">
    <property type="protein sequence ID" value="MFC4293072.1"/>
    <property type="molecule type" value="Genomic_DNA"/>
</dbReference>
<evidence type="ECO:0000313" key="3">
    <source>
        <dbReference type="EMBL" id="MFC4293072.1"/>
    </source>
</evidence>
<accession>A0ABV8RI26</accession>
<dbReference type="InterPro" id="IPR001646">
    <property type="entry name" value="5peptide_repeat"/>
</dbReference>
<dbReference type="Pfam" id="PF00805">
    <property type="entry name" value="Pentapeptide"/>
    <property type="match status" value="1"/>
</dbReference>
<organism evidence="3 4">
    <name type="scientific">Sphingorhabdus arenilitoris</name>
    <dbReference type="NCBI Taxonomy" id="1490041"/>
    <lineage>
        <taxon>Bacteria</taxon>
        <taxon>Pseudomonadati</taxon>
        <taxon>Pseudomonadota</taxon>
        <taxon>Alphaproteobacteria</taxon>
        <taxon>Sphingomonadales</taxon>
        <taxon>Sphingomonadaceae</taxon>
        <taxon>Sphingorhabdus</taxon>
    </lineage>
</organism>
<dbReference type="Proteomes" id="UP001595887">
    <property type="component" value="Unassembled WGS sequence"/>
</dbReference>